<protein>
    <submittedName>
        <fullName evidence="1">Uncharacterized protein</fullName>
    </submittedName>
</protein>
<name>A0ACD5X997_AVESA</name>
<organism evidence="1 2">
    <name type="scientific">Avena sativa</name>
    <name type="common">Oat</name>
    <dbReference type="NCBI Taxonomy" id="4498"/>
    <lineage>
        <taxon>Eukaryota</taxon>
        <taxon>Viridiplantae</taxon>
        <taxon>Streptophyta</taxon>
        <taxon>Embryophyta</taxon>
        <taxon>Tracheophyta</taxon>
        <taxon>Spermatophyta</taxon>
        <taxon>Magnoliopsida</taxon>
        <taxon>Liliopsida</taxon>
        <taxon>Poales</taxon>
        <taxon>Poaceae</taxon>
        <taxon>BOP clade</taxon>
        <taxon>Pooideae</taxon>
        <taxon>Poodae</taxon>
        <taxon>Poeae</taxon>
        <taxon>Poeae Chloroplast Group 1 (Aveneae type)</taxon>
        <taxon>Aveninae</taxon>
        <taxon>Avena</taxon>
    </lineage>
</organism>
<reference evidence="1" key="1">
    <citation type="submission" date="2021-05" db="EMBL/GenBank/DDBJ databases">
        <authorList>
            <person name="Scholz U."/>
            <person name="Mascher M."/>
            <person name="Fiebig A."/>
        </authorList>
    </citation>
    <scope>NUCLEOTIDE SEQUENCE [LARGE SCALE GENOMIC DNA]</scope>
</reference>
<dbReference type="Proteomes" id="UP001732700">
    <property type="component" value="Chromosome 4D"/>
</dbReference>
<accession>A0ACD5X997</accession>
<keyword evidence="2" id="KW-1185">Reference proteome</keyword>
<evidence type="ECO:0000313" key="1">
    <source>
        <dbReference type="EnsemblPlants" id="AVESA.00010b.r2.4DG0775750.1.CDS"/>
    </source>
</evidence>
<sequence>MAPPSAPKKRKLHLPENEEVAVKLLEKHRSMAEQPGGLSEKQGVELSAAYRGVCAAKQPIRTPRDLLRTKGVENWVFNVMKDSFPSSSPDLSSHEANKRKYVPRKNSAPYAIVITLYRAMIRGKHYMMKQELIDAAEASGLSESAIGPNNTRAKPGSSQNDWYTGWSCINKLISKKLVEKWSSPAKYMLTEEGEKTARDCLERSGLDNTAEPSGQHSEEVVPSDSDSDEPHEPNNPLIGSNFFSERSGPPKSKACSSSSFDISKGPATNALSSRGMFGQQSFSAMGSAENFLLPMPPRHSNENFREVYEVVLILDDRETLGRRARRNVVENIRSQFGIPVKMKRLPVGDAIWIARHKVLHTEYVLDFIVERKNVDDLVGSIRDNRYKDQKLRLKKCGLKNLIYLVEDDPNTVDAPESVKTACFTTEILEGFDVQRTTGYSDTEKKYGHLTRSIIDYYSTNFSAGADSSRLCLTYDEFLKRCSDLEKVTMSDVFALQLMQVPQVTEEAALAVTRLYPTVFSLAQAYSVLDGDRRAQEEMLMNKCNVVKAGASKAIFKLVWAEG</sequence>
<reference evidence="1" key="2">
    <citation type="submission" date="2025-09" db="UniProtKB">
        <authorList>
            <consortium name="EnsemblPlants"/>
        </authorList>
    </citation>
    <scope>IDENTIFICATION</scope>
</reference>
<dbReference type="EnsemblPlants" id="AVESA.00010b.r2.4DG0775750.1">
    <property type="protein sequence ID" value="AVESA.00010b.r2.4DG0775750.1.CDS"/>
    <property type="gene ID" value="AVESA.00010b.r2.4DG0775750"/>
</dbReference>
<evidence type="ECO:0000313" key="2">
    <source>
        <dbReference type="Proteomes" id="UP001732700"/>
    </source>
</evidence>
<proteinExistence type="predicted"/>